<dbReference type="Proteomes" id="UP000035065">
    <property type="component" value="Unassembled WGS sequence"/>
</dbReference>
<accession>F1YKT9</accession>
<organism evidence="2 3">
    <name type="scientific">Gordonia neofelifaecis NRRL B-59395</name>
    <dbReference type="NCBI Taxonomy" id="644548"/>
    <lineage>
        <taxon>Bacteria</taxon>
        <taxon>Bacillati</taxon>
        <taxon>Actinomycetota</taxon>
        <taxon>Actinomycetes</taxon>
        <taxon>Mycobacteriales</taxon>
        <taxon>Gordoniaceae</taxon>
        <taxon>Gordonia</taxon>
    </lineage>
</organism>
<dbReference type="AlphaFoldDB" id="F1YKT9"/>
<reference evidence="2 3" key="1">
    <citation type="journal article" date="2011" name="J. Bacteriol.">
        <title>Draft Genome Sequence of Gordonia neofelifaecis NRRL B-59395, a Cholesterol-Degrading Actinomycete.</title>
        <authorList>
            <person name="Ge F."/>
            <person name="Li W."/>
            <person name="Chen G."/>
            <person name="Liu Y."/>
            <person name="Zhang G."/>
            <person name="Yong B."/>
            <person name="Wang Q."/>
            <person name="Wang N."/>
            <person name="Huang Z."/>
            <person name="Li W."/>
            <person name="Wang J."/>
            <person name="Wu C."/>
            <person name="Xie Q."/>
            <person name="Liu G."/>
        </authorList>
    </citation>
    <scope>NUCLEOTIDE SEQUENCE [LARGE SCALE GENOMIC DNA]</scope>
    <source>
        <strain evidence="2 3">NRRL B-59395</strain>
    </source>
</reference>
<sequence>MTSTQPRPTTYTPPAKQDSATDYTQVLEDLASASVRRNFDPYIDIDWDAPHMAVVPNDPRWILSYKVDPIGRHPWYQSLPREKQIKIGMWRQANVAKVGLQFESILIRGLMQYADRLPNGDKRFRYTTHEAKEECNHTLMFQELVNRIGMETKGMRWWLRRTSPIIPLFSTFWPTIFFFGVLAGEEPIDHIQKDFLRAREELHPAMSAVMELHVAEEARHISFAHNHLRATIPAKGRLTKFALSIAMPIVMRVLCSAIVVGRLLSDRWSTNWSVARRRSHLERHEGHLLGFGAVAGLPVRRLRRRPHARRTVRSDESRVTPGVAGHGHRRPVVALPQRTHLQRELKTDNSAPRHHPGLLRRRLVRLRMPGQLHSSHS</sequence>
<evidence type="ECO:0008006" key="4">
    <source>
        <dbReference type="Google" id="ProtNLM"/>
    </source>
</evidence>
<evidence type="ECO:0000313" key="3">
    <source>
        <dbReference type="Proteomes" id="UP000035065"/>
    </source>
</evidence>
<dbReference type="InterPro" id="IPR012348">
    <property type="entry name" value="RNR-like"/>
</dbReference>
<feature type="region of interest" description="Disordered" evidence="1">
    <location>
        <begin position="306"/>
        <end position="328"/>
    </location>
</feature>
<protein>
    <recommendedName>
        <fullName evidence="4">p-aminobenzoate N-oxygenase AurF</fullName>
    </recommendedName>
</protein>
<dbReference type="Gene3D" id="1.10.620.20">
    <property type="entry name" value="Ribonucleotide Reductase, subunit A"/>
    <property type="match status" value="1"/>
</dbReference>
<evidence type="ECO:0000313" key="2">
    <source>
        <dbReference type="EMBL" id="EGD54733.1"/>
    </source>
</evidence>
<dbReference type="GO" id="GO:0016491">
    <property type="term" value="F:oxidoreductase activity"/>
    <property type="evidence" value="ECO:0007669"/>
    <property type="project" value="InterPro"/>
</dbReference>
<name>F1YKT9_9ACTN</name>
<dbReference type="InterPro" id="IPR009078">
    <property type="entry name" value="Ferritin-like_SF"/>
</dbReference>
<dbReference type="eggNOG" id="COG3396">
    <property type="taxonomic scope" value="Bacteria"/>
</dbReference>
<evidence type="ECO:0000256" key="1">
    <source>
        <dbReference type="SAM" id="MobiDB-lite"/>
    </source>
</evidence>
<proteinExistence type="predicted"/>
<dbReference type="Pfam" id="PF11583">
    <property type="entry name" value="AurF"/>
    <property type="match status" value="1"/>
</dbReference>
<comment type="caution">
    <text evidence="2">The sequence shown here is derived from an EMBL/GenBank/DDBJ whole genome shotgun (WGS) entry which is preliminary data.</text>
</comment>
<keyword evidence="3" id="KW-1185">Reference proteome</keyword>
<dbReference type="STRING" id="644548.SCNU_12622"/>
<dbReference type="InterPro" id="IPR025859">
    <property type="entry name" value="AurF/CmlI"/>
</dbReference>
<dbReference type="EMBL" id="AEUD01000010">
    <property type="protein sequence ID" value="EGD54733.1"/>
    <property type="molecule type" value="Genomic_DNA"/>
</dbReference>
<gene>
    <name evidence="2" type="ORF">SCNU_12622</name>
</gene>
<dbReference type="SUPFAM" id="SSF47240">
    <property type="entry name" value="Ferritin-like"/>
    <property type="match status" value="1"/>
</dbReference>